<name>A0A6N7W7B2_9ACTO</name>
<organism evidence="5 6">
    <name type="scientific">Scrofimicrobium canadense</name>
    <dbReference type="NCBI Taxonomy" id="2652290"/>
    <lineage>
        <taxon>Bacteria</taxon>
        <taxon>Bacillati</taxon>
        <taxon>Actinomycetota</taxon>
        <taxon>Actinomycetes</taxon>
        <taxon>Actinomycetales</taxon>
        <taxon>Actinomycetaceae</taxon>
        <taxon>Scrofimicrobium</taxon>
    </lineage>
</organism>
<keyword evidence="2" id="KW-0418">Kinase</keyword>
<evidence type="ECO:0000313" key="6">
    <source>
        <dbReference type="Proteomes" id="UP000470875"/>
    </source>
</evidence>
<evidence type="ECO:0000313" key="5">
    <source>
        <dbReference type="EMBL" id="MSS84028.1"/>
    </source>
</evidence>
<dbReference type="Gene3D" id="3.30.565.10">
    <property type="entry name" value="Histidine kinase-like ATPase, C-terminal domain"/>
    <property type="match status" value="1"/>
</dbReference>
<dbReference type="RefSeq" id="WP_154543972.1">
    <property type="nucleotide sequence ID" value="NZ_VULO01000004.1"/>
</dbReference>
<dbReference type="PANTHER" id="PTHR24421:SF63">
    <property type="entry name" value="SENSOR HISTIDINE KINASE DESK"/>
    <property type="match status" value="1"/>
</dbReference>
<dbReference type="Pfam" id="PF07730">
    <property type="entry name" value="HisKA_3"/>
    <property type="match status" value="1"/>
</dbReference>
<protein>
    <recommendedName>
        <fullName evidence="4">Signal transduction histidine kinase subgroup 3 dimerisation and phosphoacceptor domain-containing protein</fullName>
    </recommendedName>
</protein>
<dbReference type="InterPro" id="IPR050482">
    <property type="entry name" value="Sensor_HK_TwoCompSys"/>
</dbReference>
<dbReference type="AlphaFoldDB" id="A0A6N7W7B2"/>
<dbReference type="PANTHER" id="PTHR24421">
    <property type="entry name" value="NITRATE/NITRITE SENSOR PROTEIN NARX-RELATED"/>
    <property type="match status" value="1"/>
</dbReference>
<comment type="caution">
    <text evidence="5">The sequence shown here is derived from an EMBL/GenBank/DDBJ whole genome shotgun (WGS) entry which is preliminary data.</text>
</comment>
<dbReference type="InterPro" id="IPR011712">
    <property type="entry name" value="Sig_transdc_His_kin_sub3_dim/P"/>
</dbReference>
<dbReference type="Proteomes" id="UP000470875">
    <property type="component" value="Unassembled WGS sequence"/>
</dbReference>
<dbReference type="InterPro" id="IPR036890">
    <property type="entry name" value="HATPase_C_sf"/>
</dbReference>
<evidence type="ECO:0000256" key="3">
    <source>
        <dbReference type="ARBA" id="ARBA00023012"/>
    </source>
</evidence>
<keyword evidence="3" id="KW-0902">Two-component regulatory system</keyword>
<dbReference type="GO" id="GO:0000155">
    <property type="term" value="F:phosphorelay sensor kinase activity"/>
    <property type="evidence" value="ECO:0007669"/>
    <property type="project" value="InterPro"/>
</dbReference>
<gene>
    <name evidence="5" type="ORF">FYJ24_04460</name>
</gene>
<dbReference type="Gene3D" id="1.20.5.1930">
    <property type="match status" value="1"/>
</dbReference>
<proteinExistence type="predicted"/>
<dbReference type="GO" id="GO:0016020">
    <property type="term" value="C:membrane"/>
    <property type="evidence" value="ECO:0007669"/>
    <property type="project" value="InterPro"/>
</dbReference>
<dbReference type="GO" id="GO:0046983">
    <property type="term" value="F:protein dimerization activity"/>
    <property type="evidence" value="ECO:0007669"/>
    <property type="project" value="InterPro"/>
</dbReference>
<evidence type="ECO:0000259" key="4">
    <source>
        <dbReference type="Pfam" id="PF07730"/>
    </source>
</evidence>
<feature type="domain" description="Signal transduction histidine kinase subgroup 3 dimerisation and phosphoacceptor" evidence="4">
    <location>
        <begin position="40"/>
        <end position="100"/>
    </location>
</feature>
<dbReference type="EMBL" id="VULO01000004">
    <property type="protein sequence ID" value="MSS84028.1"/>
    <property type="molecule type" value="Genomic_DNA"/>
</dbReference>
<reference evidence="5 6" key="1">
    <citation type="submission" date="2019-08" db="EMBL/GenBank/DDBJ databases">
        <title>In-depth cultivation of the pig gut microbiome towards novel bacterial diversity and tailored functional studies.</title>
        <authorList>
            <person name="Wylensek D."/>
            <person name="Hitch T.C.A."/>
            <person name="Clavel T."/>
        </authorList>
    </citation>
    <scope>NUCLEOTIDE SEQUENCE [LARGE SCALE GENOMIC DNA]</scope>
    <source>
        <strain evidence="5 6">WB03_NA08</strain>
    </source>
</reference>
<evidence type="ECO:0000256" key="2">
    <source>
        <dbReference type="ARBA" id="ARBA00022777"/>
    </source>
</evidence>
<sequence length="223" mass="24372">MAVTGGTAGVCFVSRLSIQRQEVNDRAKENAHVLQQERQRSQMASDLHDILGQDLTGLALKAELAGKLLENGQTDQARIEVQQVAELSRAALSDVRTVVSWAREWLIDGELEGAVNVLRSSGIAVHQDIAEDIYLQPQSSMMARILREASTNIVGHSRAKNCWITITRRSLLIDNDGYSKQLATQSAGSGAGLVGLRDLVSNVGRLTWGATEGHWIVEFEVNE</sequence>
<accession>A0A6N7W7B2</accession>
<keyword evidence="6" id="KW-1185">Reference proteome</keyword>
<evidence type="ECO:0000256" key="1">
    <source>
        <dbReference type="ARBA" id="ARBA00022679"/>
    </source>
</evidence>
<keyword evidence="1" id="KW-0808">Transferase</keyword>